<feature type="region of interest" description="Disordered" evidence="1">
    <location>
        <begin position="1"/>
        <end position="30"/>
    </location>
</feature>
<name>A0A4C1ZEB5_EUMVA</name>
<protein>
    <submittedName>
        <fullName evidence="2">Uncharacterized protein</fullName>
    </submittedName>
</protein>
<feature type="compositionally biased region" description="Basic residues" evidence="1">
    <location>
        <begin position="1"/>
        <end position="24"/>
    </location>
</feature>
<organism evidence="2 3">
    <name type="scientific">Eumeta variegata</name>
    <name type="common">Bagworm moth</name>
    <name type="synonym">Eumeta japonica</name>
    <dbReference type="NCBI Taxonomy" id="151549"/>
    <lineage>
        <taxon>Eukaryota</taxon>
        <taxon>Metazoa</taxon>
        <taxon>Ecdysozoa</taxon>
        <taxon>Arthropoda</taxon>
        <taxon>Hexapoda</taxon>
        <taxon>Insecta</taxon>
        <taxon>Pterygota</taxon>
        <taxon>Neoptera</taxon>
        <taxon>Endopterygota</taxon>
        <taxon>Lepidoptera</taxon>
        <taxon>Glossata</taxon>
        <taxon>Ditrysia</taxon>
        <taxon>Tineoidea</taxon>
        <taxon>Psychidae</taxon>
        <taxon>Oiketicinae</taxon>
        <taxon>Eumeta</taxon>
    </lineage>
</organism>
<dbReference type="AlphaFoldDB" id="A0A4C1ZEB5"/>
<reference evidence="2 3" key="1">
    <citation type="journal article" date="2019" name="Commun. Biol.">
        <title>The bagworm genome reveals a unique fibroin gene that provides high tensile strength.</title>
        <authorList>
            <person name="Kono N."/>
            <person name="Nakamura H."/>
            <person name="Ohtoshi R."/>
            <person name="Tomita M."/>
            <person name="Numata K."/>
            <person name="Arakawa K."/>
        </authorList>
    </citation>
    <scope>NUCLEOTIDE SEQUENCE [LARGE SCALE GENOMIC DNA]</scope>
</reference>
<sequence length="102" mass="11820">MASKRERKGRRHTAARAHTARPRRPGGVTKFSMWRSDRKRCALLFYRWSRARRHRNGHAIDGDAKQHVRYPSLHRRCCEHRHRLAQASISAPISAGVDIGTD</sequence>
<evidence type="ECO:0000256" key="1">
    <source>
        <dbReference type="SAM" id="MobiDB-lite"/>
    </source>
</evidence>
<evidence type="ECO:0000313" key="2">
    <source>
        <dbReference type="EMBL" id="GBP85434.1"/>
    </source>
</evidence>
<dbReference type="Proteomes" id="UP000299102">
    <property type="component" value="Unassembled WGS sequence"/>
</dbReference>
<accession>A0A4C1ZEB5</accession>
<dbReference type="EMBL" id="BGZK01001736">
    <property type="protein sequence ID" value="GBP85434.1"/>
    <property type="molecule type" value="Genomic_DNA"/>
</dbReference>
<gene>
    <name evidence="2" type="ORF">EVAR_55195_1</name>
</gene>
<proteinExistence type="predicted"/>
<evidence type="ECO:0000313" key="3">
    <source>
        <dbReference type="Proteomes" id="UP000299102"/>
    </source>
</evidence>
<comment type="caution">
    <text evidence="2">The sequence shown here is derived from an EMBL/GenBank/DDBJ whole genome shotgun (WGS) entry which is preliminary data.</text>
</comment>
<keyword evidence="3" id="KW-1185">Reference proteome</keyword>